<comment type="caution">
    <text evidence="1">The sequence shown here is derived from an EMBL/GenBank/DDBJ whole genome shotgun (WGS) entry which is preliminary data.</text>
</comment>
<organism evidence="1 2">
    <name type="scientific">Candidatus Doudnabacteria bacterium RIFCSPHIGHO2_01_FULL_50_11</name>
    <dbReference type="NCBI Taxonomy" id="1817828"/>
    <lineage>
        <taxon>Bacteria</taxon>
        <taxon>Candidatus Doudnaibacteriota</taxon>
    </lineage>
</organism>
<accession>A0A1F5PLL4</accession>
<proteinExistence type="predicted"/>
<sequence>MNSRFAGEKLITLAQARVRYKYTADHLAYLCRSDYIWAERQGKIWLTCSHAIEEYQQTLLIAGKPIKVQEQPMLLEDHDEAQKPENGGRRYIENGSDSGRFTERDLLRVLPLPATGRSNPDLLKFDLAGQLFAENAPRRVEERKKENLWTRYQEIFARRNPAFALTHPRASWSGFTASQAPYSLPQASVPDYIQFVPWYRETLVAAPAMAICILALSVLQLAGFSPEMRASIEVSSSVLSSASTPFSGLIAEFSSSLQELYKQQNIVLANRNSSNTLSEARIRGLSYARTAPLAERIWVSLRASRSFADLAYFLESLSTPLPADSMLVFHDRPTQGEGQGAVAGANVAPIVEGNPQIQANIEQGPSYGGGLIVPILAVKTAEESLWNGEVRHFASEKNIGTDEYPADILQGCDVTVDSHGNAYCTQFRW</sequence>
<evidence type="ECO:0000313" key="2">
    <source>
        <dbReference type="Proteomes" id="UP000178377"/>
    </source>
</evidence>
<evidence type="ECO:0000313" key="1">
    <source>
        <dbReference type="EMBL" id="OGE90801.1"/>
    </source>
</evidence>
<name>A0A1F5PLL4_9BACT</name>
<reference evidence="1 2" key="1">
    <citation type="journal article" date="2016" name="Nat. Commun.">
        <title>Thousands of microbial genomes shed light on interconnected biogeochemical processes in an aquifer system.</title>
        <authorList>
            <person name="Anantharaman K."/>
            <person name="Brown C.T."/>
            <person name="Hug L.A."/>
            <person name="Sharon I."/>
            <person name="Castelle C.J."/>
            <person name="Probst A.J."/>
            <person name="Thomas B.C."/>
            <person name="Singh A."/>
            <person name="Wilkins M.J."/>
            <person name="Karaoz U."/>
            <person name="Brodie E.L."/>
            <person name="Williams K.H."/>
            <person name="Hubbard S.S."/>
            <person name="Banfield J.F."/>
        </authorList>
    </citation>
    <scope>NUCLEOTIDE SEQUENCE [LARGE SCALE GENOMIC DNA]</scope>
</reference>
<dbReference type="AlphaFoldDB" id="A0A1F5PLL4"/>
<dbReference type="EMBL" id="MFEO01000009">
    <property type="protein sequence ID" value="OGE90801.1"/>
    <property type="molecule type" value="Genomic_DNA"/>
</dbReference>
<gene>
    <name evidence="1" type="ORF">A2722_02560</name>
</gene>
<dbReference type="Proteomes" id="UP000178377">
    <property type="component" value="Unassembled WGS sequence"/>
</dbReference>
<protein>
    <submittedName>
        <fullName evidence="1">Uncharacterized protein</fullName>
    </submittedName>
</protein>